<dbReference type="InterPro" id="IPR013766">
    <property type="entry name" value="Thioredoxin_domain"/>
</dbReference>
<keyword evidence="2" id="KW-0560">Oxidoreductase</keyword>
<protein>
    <submittedName>
        <fullName evidence="2">Thioredoxin peroxidase</fullName>
    </submittedName>
</protein>
<dbReference type="OrthoDB" id="9809746at2"/>
<name>A0A1E7Q626_9GAMM</name>
<dbReference type="Pfam" id="PF00578">
    <property type="entry name" value="AhpC-TSA"/>
    <property type="match status" value="1"/>
</dbReference>
<accession>A0A1E7Q626</accession>
<keyword evidence="2" id="KW-0575">Peroxidase</keyword>
<gene>
    <name evidence="2" type="ORF">BI198_08510</name>
</gene>
<sequence length="181" mass="20230">MQNTKLSAGEKFPLIQLTNSTGTKVNLVNAQQSENATGRWSLIIIYRGYHCPICLKYLNNLETYSKRLQALQIDLSVASADTPEQLNKMKEKGLQITCPILTGLTLAQMKLLGLYISDPMNESETDHPFPEPGLFLINPDGETIMIDIANAPFIRPDLEQLVSGLEFSFSKNYPVRGTHPY</sequence>
<dbReference type="AlphaFoldDB" id="A0A1E7Q626"/>
<evidence type="ECO:0000259" key="1">
    <source>
        <dbReference type="PROSITE" id="PS51352"/>
    </source>
</evidence>
<dbReference type="PROSITE" id="PS51352">
    <property type="entry name" value="THIOREDOXIN_2"/>
    <property type="match status" value="1"/>
</dbReference>
<dbReference type="STRING" id="1628148.BI198_08510"/>
<reference evidence="3" key="1">
    <citation type="submission" date="2016-09" db="EMBL/GenBank/DDBJ databases">
        <authorList>
            <person name="Wan X."/>
            <person name="Hou S."/>
        </authorList>
    </citation>
    <scope>NUCLEOTIDE SEQUENCE [LARGE SCALE GENOMIC DNA]</scope>
    <source>
        <strain evidence="3">KH87</strain>
    </source>
</reference>
<proteinExistence type="predicted"/>
<dbReference type="Gene3D" id="3.40.30.10">
    <property type="entry name" value="Glutaredoxin"/>
    <property type="match status" value="1"/>
</dbReference>
<dbReference type="SUPFAM" id="SSF52833">
    <property type="entry name" value="Thioredoxin-like"/>
    <property type="match status" value="1"/>
</dbReference>
<dbReference type="EMBL" id="MKEK01000001">
    <property type="protein sequence ID" value="OEY69596.1"/>
    <property type="molecule type" value="Genomic_DNA"/>
</dbReference>
<comment type="caution">
    <text evidence="2">The sequence shown here is derived from an EMBL/GenBank/DDBJ whole genome shotgun (WGS) entry which is preliminary data.</text>
</comment>
<evidence type="ECO:0000313" key="2">
    <source>
        <dbReference type="EMBL" id="OEY69596.1"/>
    </source>
</evidence>
<dbReference type="Proteomes" id="UP000242258">
    <property type="component" value="Unassembled WGS sequence"/>
</dbReference>
<feature type="domain" description="Thioredoxin" evidence="1">
    <location>
        <begin position="6"/>
        <end position="167"/>
    </location>
</feature>
<organism evidence="2 3">
    <name type="scientific">Rheinheimera salexigens</name>
    <dbReference type="NCBI Taxonomy" id="1628148"/>
    <lineage>
        <taxon>Bacteria</taxon>
        <taxon>Pseudomonadati</taxon>
        <taxon>Pseudomonadota</taxon>
        <taxon>Gammaproteobacteria</taxon>
        <taxon>Chromatiales</taxon>
        <taxon>Chromatiaceae</taxon>
        <taxon>Rheinheimera</taxon>
    </lineage>
</organism>
<evidence type="ECO:0000313" key="3">
    <source>
        <dbReference type="Proteomes" id="UP000242258"/>
    </source>
</evidence>
<keyword evidence="3" id="KW-1185">Reference proteome</keyword>
<dbReference type="InterPro" id="IPR036249">
    <property type="entry name" value="Thioredoxin-like_sf"/>
</dbReference>
<dbReference type="InterPro" id="IPR000866">
    <property type="entry name" value="AhpC/TSA"/>
</dbReference>
<dbReference type="GO" id="GO:0004601">
    <property type="term" value="F:peroxidase activity"/>
    <property type="evidence" value="ECO:0007669"/>
    <property type="project" value="UniProtKB-KW"/>
</dbReference>
<dbReference type="RefSeq" id="WP_070049166.1">
    <property type="nucleotide sequence ID" value="NZ_CBCSDO010000004.1"/>
</dbReference>